<dbReference type="InterPro" id="IPR044800">
    <property type="entry name" value="LEC2-like"/>
</dbReference>
<dbReference type="GO" id="GO:0003700">
    <property type="term" value="F:DNA-binding transcription factor activity"/>
    <property type="evidence" value="ECO:0007669"/>
    <property type="project" value="InterPro"/>
</dbReference>
<dbReference type="InterPro" id="IPR003340">
    <property type="entry name" value="B3_DNA-bd"/>
</dbReference>
<evidence type="ECO:0000313" key="8">
    <source>
        <dbReference type="Proteomes" id="UP000087171"/>
    </source>
</evidence>
<dbReference type="GO" id="GO:0009733">
    <property type="term" value="P:response to auxin"/>
    <property type="evidence" value="ECO:0007669"/>
    <property type="project" value="UniProtKB-ARBA"/>
</dbReference>
<keyword evidence="3" id="KW-0238">DNA-binding</keyword>
<evidence type="ECO:0000313" key="9">
    <source>
        <dbReference type="RefSeq" id="XP_004493060.1"/>
    </source>
</evidence>
<dbReference type="RefSeq" id="XP_004493060.1">
    <property type="nucleotide sequence ID" value="XM_004493003.3"/>
</dbReference>
<keyword evidence="4" id="KW-0804">Transcription</keyword>
<evidence type="ECO:0000256" key="5">
    <source>
        <dbReference type="ARBA" id="ARBA00023242"/>
    </source>
</evidence>
<dbReference type="FunFam" id="2.40.330.10:FF:000003">
    <property type="entry name" value="B3 domain-containing transcription factor FUS3"/>
    <property type="match status" value="1"/>
</dbReference>
<comment type="subcellular location">
    <subcellularLocation>
        <location evidence="1">Nucleus</location>
    </subcellularLocation>
</comment>
<evidence type="ECO:0000256" key="6">
    <source>
        <dbReference type="SAM" id="MobiDB-lite"/>
    </source>
</evidence>
<keyword evidence="5" id="KW-0539">Nucleus</keyword>
<dbReference type="PROSITE" id="PS50863">
    <property type="entry name" value="B3"/>
    <property type="match status" value="1"/>
</dbReference>
<dbReference type="Gene3D" id="2.40.330.10">
    <property type="entry name" value="DNA-binding pseudobarrel domain"/>
    <property type="match status" value="1"/>
</dbReference>
<dbReference type="OrthoDB" id="757982at2759"/>
<dbReference type="PANTHER" id="PTHR31140:SF73">
    <property type="entry name" value="B3 DOMAIN-CONTAINING TRANSCRIPTION FACTOR FUS3"/>
    <property type="match status" value="1"/>
</dbReference>
<name>A0A1S2XSU1_CICAR</name>
<evidence type="ECO:0000256" key="4">
    <source>
        <dbReference type="ARBA" id="ARBA00023163"/>
    </source>
</evidence>
<evidence type="ECO:0000256" key="1">
    <source>
        <dbReference type="ARBA" id="ARBA00004123"/>
    </source>
</evidence>
<feature type="compositionally biased region" description="Basic residues" evidence="6">
    <location>
        <begin position="61"/>
        <end position="72"/>
    </location>
</feature>
<proteinExistence type="predicted"/>
<dbReference type="GeneID" id="101500621"/>
<dbReference type="eggNOG" id="ENOG502QPW6">
    <property type="taxonomic scope" value="Eukaryota"/>
</dbReference>
<dbReference type="AlphaFoldDB" id="A0A1S2XSU1"/>
<feature type="region of interest" description="Disordered" evidence="6">
    <location>
        <begin position="61"/>
        <end position="88"/>
    </location>
</feature>
<dbReference type="KEGG" id="cam:101500621"/>
<protein>
    <submittedName>
        <fullName evidence="9">B3 domain-containing transcription factor FUS3-like</fullName>
    </submittedName>
</protein>
<dbReference type="Proteomes" id="UP000087171">
    <property type="component" value="Chromosome Ca3"/>
</dbReference>
<dbReference type="PANTHER" id="PTHR31140">
    <property type="entry name" value="B3 DOMAIN-CONTAINING TRANSCRIPTION FACTOR ABI3"/>
    <property type="match status" value="1"/>
</dbReference>
<evidence type="ECO:0000256" key="3">
    <source>
        <dbReference type="ARBA" id="ARBA00023125"/>
    </source>
</evidence>
<dbReference type="GO" id="GO:0003677">
    <property type="term" value="F:DNA binding"/>
    <property type="evidence" value="ECO:0007669"/>
    <property type="project" value="UniProtKB-KW"/>
</dbReference>
<reference evidence="8" key="1">
    <citation type="journal article" date="2013" name="Nat. Biotechnol.">
        <title>Draft genome sequence of chickpea (Cicer arietinum) provides a resource for trait improvement.</title>
        <authorList>
            <person name="Varshney R.K."/>
            <person name="Song C."/>
            <person name="Saxena R.K."/>
            <person name="Azam S."/>
            <person name="Yu S."/>
            <person name="Sharpe A.G."/>
            <person name="Cannon S."/>
            <person name="Baek J."/>
            <person name="Rosen B.D."/>
            <person name="Tar'an B."/>
            <person name="Millan T."/>
            <person name="Zhang X."/>
            <person name="Ramsay L.D."/>
            <person name="Iwata A."/>
            <person name="Wang Y."/>
            <person name="Nelson W."/>
            <person name="Farmer A.D."/>
            <person name="Gaur P.M."/>
            <person name="Soderlund C."/>
            <person name="Penmetsa R.V."/>
            <person name="Xu C."/>
            <person name="Bharti A.K."/>
            <person name="He W."/>
            <person name="Winter P."/>
            <person name="Zhao S."/>
            <person name="Hane J.K."/>
            <person name="Carrasquilla-Garcia N."/>
            <person name="Condie J.A."/>
            <person name="Upadhyaya H.D."/>
            <person name="Luo M.C."/>
            <person name="Thudi M."/>
            <person name="Gowda C.L."/>
            <person name="Singh N.P."/>
            <person name="Lichtenzveig J."/>
            <person name="Gali K.K."/>
            <person name="Rubio J."/>
            <person name="Nadarajan N."/>
            <person name="Dolezel J."/>
            <person name="Bansal K.C."/>
            <person name="Xu X."/>
            <person name="Edwards D."/>
            <person name="Zhang G."/>
            <person name="Kahl G."/>
            <person name="Gil J."/>
            <person name="Singh K.B."/>
            <person name="Datta S.K."/>
            <person name="Jackson S.A."/>
            <person name="Wang J."/>
            <person name="Cook D.R."/>
        </authorList>
    </citation>
    <scope>NUCLEOTIDE SEQUENCE [LARGE SCALE GENOMIC DNA]</scope>
    <source>
        <strain evidence="8">cv. CDC Frontier</strain>
    </source>
</reference>
<reference evidence="9" key="2">
    <citation type="submission" date="2025-08" db="UniProtKB">
        <authorList>
            <consortium name="RefSeq"/>
        </authorList>
    </citation>
    <scope>IDENTIFICATION</scope>
    <source>
        <tissue evidence="9">Etiolated seedlings</tissue>
    </source>
</reference>
<gene>
    <name evidence="9" type="primary">LOC101500621</name>
</gene>
<keyword evidence="2" id="KW-0805">Transcription regulation</keyword>
<dbReference type="InterPro" id="IPR015300">
    <property type="entry name" value="DNA-bd_pseudobarrel_sf"/>
</dbReference>
<dbReference type="Pfam" id="PF02362">
    <property type="entry name" value="B3"/>
    <property type="match status" value="1"/>
</dbReference>
<dbReference type="GO" id="GO:0005634">
    <property type="term" value="C:nucleus"/>
    <property type="evidence" value="ECO:0007669"/>
    <property type="project" value="UniProtKB-SubCell"/>
</dbReference>
<dbReference type="STRING" id="3827.A0A1S2XSU1"/>
<dbReference type="CDD" id="cd10017">
    <property type="entry name" value="B3_DNA"/>
    <property type="match status" value="1"/>
</dbReference>
<organism evidence="8 9">
    <name type="scientific">Cicer arietinum</name>
    <name type="common">Chickpea</name>
    <name type="synonym">Garbanzo</name>
    <dbReference type="NCBI Taxonomy" id="3827"/>
    <lineage>
        <taxon>Eukaryota</taxon>
        <taxon>Viridiplantae</taxon>
        <taxon>Streptophyta</taxon>
        <taxon>Embryophyta</taxon>
        <taxon>Tracheophyta</taxon>
        <taxon>Spermatophyta</taxon>
        <taxon>Magnoliopsida</taxon>
        <taxon>eudicotyledons</taxon>
        <taxon>Gunneridae</taxon>
        <taxon>Pentapetalae</taxon>
        <taxon>rosids</taxon>
        <taxon>fabids</taxon>
        <taxon>Fabales</taxon>
        <taxon>Fabaceae</taxon>
        <taxon>Papilionoideae</taxon>
        <taxon>50 kb inversion clade</taxon>
        <taxon>NPAAA clade</taxon>
        <taxon>Hologalegina</taxon>
        <taxon>IRL clade</taxon>
        <taxon>Cicereae</taxon>
        <taxon>Cicer</taxon>
    </lineage>
</organism>
<dbReference type="SMART" id="SM01019">
    <property type="entry name" value="B3"/>
    <property type="match status" value="1"/>
</dbReference>
<evidence type="ECO:0000256" key="2">
    <source>
        <dbReference type="ARBA" id="ARBA00023015"/>
    </source>
</evidence>
<keyword evidence="8" id="KW-1185">Reference proteome</keyword>
<sequence>MMMNEGGDKVVVIQKNEATGLMAGVEGEVEFVNKTGDNNINGSGHKIHDVFVAAAFGTVHRKKRMARHRRRSSSSSSSSSSLINTNTNNNSTITIHLKNLPSTATTSSSHVPLSPIPTLFPSTTLPPAREIDHKRLRFLFQKELKNSDVSSLRRMVLPKKAAEAFLPALESKEGILISMDDIDGLHVWSFKYRFWPNNNSRMYVLENTGDFVSTHGLRLGDSIMVYQDNQNHNYVIQAKKACDQDEYMEGTSDTINDIFFNDYEVNKSCFDVTYPTMNDTSMSFIYETTISNDSPLDFLGGSMTNYSRIGSVETFGSVENLSLDDFY</sequence>
<dbReference type="PaxDb" id="3827-XP_004493060.1"/>
<evidence type="ECO:0000259" key="7">
    <source>
        <dbReference type="PROSITE" id="PS50863"/>
    </source>
</evidence>
<feature type="compositionally biased region" description="Low complexity" evidence="6">
    <location>
        <begin position="73"/>
        <end position="88"/>
    </location>
</feature>
<accession>A0A1S2XSU1</accession>
<feature type="domain" description="TF-B3" evidence="7">
    <location>
        <begin position="140"/>
        <end position="242"/>
    </location>
</feature>
<dbReference type="SUPFAM" id="SSF101936">
    <property type="entry name" value="DNA-binding pseudobarrel domain"/>
    <property type="match status" value="1"/>
</dbReference>